<feature type="transmembrane region" description="Helical" evidence="6">
    <location>
        <begin position="528"/>
        <end position="546"/>
    </location>
</feature>
<dbReference type="SUPFAM" id="SSF103473">
    <property type="entry name" value="MFS general substrate transporter"/>
    <property type="match status" value="1"/>
</dbReference>
<dbReference type="Pfam" id="PF07690">
    <property type="entry name" value="MFS_1"/>
    <property type="match status" value="1"/>
</dbReference>
<feature type="transmembrane region" description="Helical" evidence="6">
    <location>
        <begin position="257"/>
        <end position="275"/>
    </location>
</feature>
<evidence type="ECO:0000313" key="8">
    <source>
        <dbReference type="EMBL" id="BCS26938.1"/>
    </source>
</evidence>
<feature type="transmembrane region" description="Helical" evidence="6">
    <location>
        <begin position="129"/>
        <end position="154"/>
    </location>
</feature>
<sequence length="564" mass="61754">MSPPTEATTLADPIAVSESEAQPQSQYQSESDCLETKHEAEPTELEGGRPRRKRKPLSFFLAFISLLLMVFLVSLDATTLAVAIPVITRDLAGTTLTAFWANISFTIAVVVIQPIYTSFSDIFGRKIPLYAAFVLFAVGSIVFAVAHSMAVLIVGRTLQGLGGGGLDVLSEVIVADITTLQERAIYIGWLSLPMALGCIAGPILGAVFSEYVSWRWIGWINLPVTGVALFLAVFFMRLKPIDQAFRTQLGRIDWTGMAVFTAGCILFVLPLSWAGNMYPWGSWRTIVPLAIGALMLVGFGFYERYPPDAVFPYRIFRSRTAQSTIIGSFIHGFVLYTLLQYLPLFFQAVYLESPLDSSISILPFCCVVFVFTGIAAFAVDFFRKYRWEIWTGWVFLAVGSGIFALWDRGSSRAATASFQVIAGIGIGTIFSVPPIPMQASAAADDQGLAMGIMVAFRLFGALIGLAVGATTFSSVFAREIHGFELPSSLEVLNNPAEVVGFIPQLRTVDVDSAIRDLIRDAYMEAMKTIWYILAAFGVVGFVSSLFTEELTMETEEVGRQHFDA</sequence>
<feature type="region of interest" description="Disordered" evidence="5">
    <location>
        <begin position="1"/>
        <end position="51"/>
    </location>
</feature>
<feature type="transmembrane region" description="Helical" evidence="6">
    <location>
        <begin position="216"/>
        <end position="236"/>
    </location>
</feature>
<feature type="transmembrane region" description="Helical" evidence="6">
    <location>
        <begin position="99"/>
        <end position="117"/>
    </location>
</feature>
<feature type="transmembrane region" description="Helical" evidence="6">
    <location>
        <begin position="361"/>
        <end position="382"/>
    </location>
</feature>
<organism evidence="8 9">
    <name type="scientific">Aspergillus puulaauensis</name>
    <dbReference type="NCBI Taxonomy" id="1220207"/>
    <lineage>
        <taxon>Eukaryota</taxon>
        <taxon>Fungi</taxon>
        <taxon>Dikarya</taxon>
        <taxon>Ascomycota</taxon>
        <taxon>Pezizomycotina</taxon>
        <taxon>Eurotiomycetes</taxon>
        <taxon>Eurotiomycetidae</taxon>
        <taxon>Eurotiales</taxon>
        <taxon>Aspergillaceae</taxon>
        <taxon>Aspergillus</taxon>
    </lineage>
</organism>
<comment type="subcellular location">
    <subcellularLocation>
        <location evidence="1">Membrane</location>
        <topology evidence="1">Multi-pass membrane protein</topology>
    </subcellularLocation>
</comment>
<feature type="compositionally biased region" description="Polar residues" evidence="5">
    <location>
        <begin position="19"/>
        <end position="31"/>
    </location>
</feature>
<gene>
    <name evidence="8" type="ORF">APUU_51649S</name>
</gene>
<dbReference type="PROSITE" id="PS50850">
    <property type="entry name" value="MFS"/>
    <property type="match status" value="1"/>
</dbReference>
<dbReference type="GO" id="GO:0005886">
    <property type="term" value="C:plasma membrane"/>
    <property type="evidence" value="ECO:0007669"/>
    <property type="project" value="TreeGrafter"/>
</dbReference>
<dbReference type="InterPro" id="IPR036259">
    <property type="entry name" value="MFS_trans_sf"/>
</dbReference>
<accession>A0A7R7XU55</accession>
<dbReference type="PANTHER" id="PTHR23501">
    <property type="entry name" value="MAJOR FACILITATOR SUPERFAMILY"/>
    <property type="match status" value="1"/>
</dbReference>
<dbReference type="AlphaFoldDB" id="A0A7R7XU55"/>
<evidence type="ECO:0000313" key="9">
    <source>
        <dbReference type="Proteomes" id="UP000654913"/>
    </source>
</evidence>
<dbReference type="KEGG" id="apuu:APUU_51649S"/>
<feature type="transmembrane region" description="Helical" evidence="6">
    <location>
        <begin position="389"/>
        <end position="406"/>
    </location>
</feature>
<name>A0A7R7XU55_9EURO</name>
<keyword evidence="3 6" id="KW-1133">Transmembrane helix</keyword>
<dbReference type="PANTHER" id="PTHR23501:SF156">
    <property type="entry name" value="TRANSPORTER, PUTATIVE-RELATED"/>
    <property type="match status" value="1"/>
</dbReference>
<evidence type="ECO:0000256" key="1">
    <source>
        <dbReference type="ARBA" id="ARBA00004141"/>
    </source>
</evidence>
<evidence type="ECO:0000256" key="6">
    <source>
        <dbReference type="SAM" id="Phobius"/>
    </source>
</evidence>
<feature type="transmembrane region" description="Helical" evidence="6">
    <location>
        <begin position="418"/>
        <end position="436"/>
    </location>
</feature>
<feature type="transmembrane region" description="Helical" evidence="6">
    <location>
        <begin position="323"/>
        <end position="341"/>
    </location>
</feature>
<feature type="transmembrane region" description="Helical" evidence="6">
    <location>
        <begin position="448"/>
        <end position="469"/>
    </location>
</feature>
<feature type="transmembrane region" description="Helical" evidence="6">
    <location>
        <begin position="59"/>
        <end position="87"/>
    </location>
</feature>
<dbReference type="Gene3D" id="1.20.1250.20">
    <property type="entry name" value="MFS general substrate transporter like domains"/>
    <property type="match status" value="1"/>
</dbReference>
<feature type="compositionally biased region" description="Basic and acidic residues" evidence="5">
    <location>
        <begin position="34"/>
        <end position="49"/>
    </location>
</feature>
<dbReference type="InterPro" id="IPR011701">
    <property type="entry name" value="MFS"/>
</dbReference>
<dbReference type="EMBL" id="AP024447">
    <property type="protein sequence ID" value="BCS26938.1"/>
    <property type="molecule type" value="Genomic_DNA"/>
</dbReference>
<keyword evidence="2 6" id="KW-0812">Transmembrane</keyword>
<dbReference type="RefSeq" id="XP_041559132.1">
    <property type="nucleotide sequence ID" value="XM_041706780.1"/>
</dbReference>
<feature type="domain" description="Major facilitator superfamily (MFS) profile" evidence="7">
    <location>
        <begin position="62"/>
        <end position="552"/>
    </location>
</feature>
<feature type="transmembrane region" description="Helical" evidence="6">
    <location>
        <begin position="184"/>
        <end position="204"/>
    </location>
</feature>
<evidence type="ECO:0000256" key="2">
    <source>
        <dbReference type="ARBA" id="ARBA00022692"/>
    </source>
</evidence>
<feature type="transmembrane region" description="Helical" evidence="6">
    <location>
        <begin position="281"/>
        <end position="302"/>
    </location>
</feature>
<dbReference type="GO" id="GO:0022857">
    <property type="term" value="F:transmembrane transporter activity"/>
    <property type="evidence" value="ECO:0007669"/>
    <property type="project" value="InterPro"/>
</dbReference>
<dbReference type="OrthoDB" id="4139357at2759"/>
<evidence type="ECO:0000256" key="4">
    <source>
        <dbReference type="ARBA" id="ARBA00023136"/>
    </source>
</evidence>
<dbReference type="InterPro" id="IPR020846">
    <property type="entry name" value="MFS_dom"/>
</dbReference>
<evidence type="ECO:0000256" key="3">
    <source>
        <dbReference type="ARBA" id="ARBA00022989"/>
    </source>
</evidence>
<keyword evidence="4 6" id="KW-0472">Membrane</keyword>
<keyword evidence="9" id="KW-1185">Reference proteome</keyword>
<reference evidence="8" key="2">
    <citation type="submission" date="2021-02" db="EMBL/GenBank/DDBJ databases">
        <title>Aspergillus puulaauensis MK2 genome sequence.</title>
        <authorList>
            <person name="Futagami T."/>
            <person name="Mori K."/>
            <person name="Kadooka C."/>
            <person name="Tanaka T."/>
        </authorList>
    </citation>
    <scope>NUCLEOTIDE SEQUENCE</scope>
    <source>
        <strain evidence="8">MK2</strain>
    </source>
</reference>
<dbReference type="Proteomes" id="UP000654913">
    <property type="component" value="Chromosome 5"/>
</dbReference>
<protein>
    <recommendedName>
        <fullName evidence="7">Major facilitator superfamily (MFS) profile domain-containing protein</fullName>
    </recommendedName>
</protein>
<dbReference type="GeneID" id="64976943"/>
<evidence type="ECO:0000256" key="5">
    <source>
        <dbReference type="SAM" id="MobiDB-lite"/>
    </source>
</evidence>
<dbReference type="Gene3D" id="1.20.1720.10">
    <property type="entry name" value="Multidrug resistance protein D"/>
    <property type="match status" value="1"/>
</dbReference>
<reference evidence="8" key="1">
    <citation type="submission" date="2021-01" db="EMBL/GenBank/DDBJ databases">
        <authorList>
            <consortium name="Aspergillus puulaauensis MK2 genome sequencing consortium"/>
            <person name="Kazuki M."/>
            <person name="Futagami T."/>
        </authorList>
    </citation>
    <scope>NUCLEOTIDE SEQUENCE</scope>
    <source>
        <strain evidence="8">MK2</strain>
    </source>
</reference>
<proteinExistence type="predicted"/>
<evidence type="ECO:0000259" key="7">
    <source>
        <dbReference type="PROSITE" id="PS50850"/>
    </source>
</evidence>